<sequence length="464" mass="52660">MKMSYAFAFTLFSVTTVYAEPIDIGSRLELFTDGFLIESMNGDLTQVAQQPTPHDVIITTDEPWEGNTCAYYTIFQDGDIYRMYYRGSHVNEKTRKSLHPEVTCYAESTDGIHWTKPNLGIIEYNGSKENNIVWDGIGTHCFVPFKDTNPNCSADAKYKAISRGRPQGKKGLYVFKSPDGIHWSLMKDEPVITEGAFDSQNLAFWNPHTKQYVDFHRTFTNGVRDIMTCTSDDFLNWTKPVLLKYPGAEHQHLYTNAIRSYDRAPHLLVGFPTRYLPKDSQVEPVFMSSRDGVTFTRYNDPIVPRDAPKDRQGNRSNYMVHGLVEIPAEPGRMSVFATEAYYAGPDTRVRRFSYRTDGFVALQSGQKGGELITKPIQFSGDELVLNYSARKGGAIQVELQDADGNPIPGFSSKDCKPLNGDSIEQVVQWKNEGKSLKNLSEKPIRVKFLMNEADLFSFQFREKQ</sequence>
<organism evidence="1 2">
    <name type="scientific">Thalassoglobus polymorphus</name>
    <dbReference type="NCBI Taxonomy" id="2527994"/>
    <lineage>
        <taxon>Bacteria</taxon>
        <taxon>Pseudomonadati</taxon>
        <taxon>Planctomycetota</taxon>
        <taxon>Planctomycetia</taxon>
        <taxon>Planctomycetales</taxon>
        <taxon>Planctomycetaceae</taxon>
        <taxon>Thalassoglobus</taxon>
    </lineage>
</organism>
<name>A0A517QQ99_9PLAN</name>
<accession>A0A517QQ99</accession>
<evidence type="ECO:0000313" key="1">
    <source>
        <dbReference type="EMBL" id="QDT33810.1"/>
    </source>
</evidence>
<evidence type="ECO:0000313" key="2">
    <source>
        <dbReference type="Proteomes" id="UP000315724"/>
    </source>
</evidence>
<keyword evidence="2" id="KW-1185">Reference proteome</keyword>
<dbReference type="SUPFAM" id="SSF75005">
    <property type="entry name" value="Arabinanase/levansucrase/invertase"/>
    <property type="match status" value="1"/>
</dbReference>
<proteinExistence type="predicted"/>
<gene>
    <name evidence="1" type="ORF">Mal48_30650</name>
</gene>
<reference evidence="1 2" key="1">
    <citation type="submission" date="2019-02" db="EMBL/GenBank/DDBJ databases">
        <title>Deep-cultivation of Planctomycetes and their phenomic and genomic characterization uncovers novel biology.</title>
        <authorList>
            <person name="Wiegand S."/>
            <person name="Jogler M."/>
            <person name="Boedeker C."/>
            <person name="Pinto D."/>
            <person name="Vollmers J."/>
            <person name="Rivas-Marin E."/>
            <person name="Kohn T."/>
            <person name="Peeters S.H."/>
            <person name="Heuer A."/>
            <person name="Rast P."/>
            <person name="Oberbeckmann S."/>
            <person name="Bunk B."/>
            <person name="Jeske O."/>
            <person name="Meyerdierks A."/>
            <person name="Storesund J.E."/>
            <person name="Kallscheuer N."/>
            <person name="Luecker S."/>
            <person name="Lage O.M."/>
            <person name="Pohl T."/>
            <person name="Merkel B.J."/>
            <person name="Hornburger P."/>
            <person name="Mueller R.-W."/>
            <person name="Bruemmer F."/>
            <person name="Labrenz M."/>
            <person name="Spormann A.M."/>
            <person name="Op den Camp H."/>
            <person name="Overmann J."/>
            <person name="Amann R."/>
            <person name="Jetten M.S.M."/>
            <person name="Mascher T."/>
            <person name="Medema M.H."/>
            <person name="Devos D.P."/>
            <person name="Kaster A.-K."/>
            <person name="Ovreas L."/>
            <person name="Rohde M."/>
            <person name="Galperin M.Y."/>
            <person name="Jogler C."/>
        </authorList>
    </citation>
    <scope>NUCLEOTIDE SEQUENCE [LARGE SCALE GENOMIC DNA]</scope>
    <source>
        <strain evidence="1 2">Mal48</strain>
    </source>
</reference>
<dbReference type="InterPro" id="IPR023296">
    <property type="entry name" value="Glyco_hydro_beta-prop_sf"/>
</dbReference>
<dbReference type="OrthoDB" id="180690at2"/>
<evidence type="ECO:0008006" key="3">
    <source>
        <dbReference type="Google" id="ProtNLM"/>
    </source>
</evidence>
<dbReference type="AlphaFoldDB" id="A0A517QQ99"/>
<dbReference type="Proteomes" id="UP000315724">
    <property type="component" value="Chromosome"/>
</dbReference>
<dbReference type="RefSeq" id="WP_145200721.1">
    <property type="nucleotide sequence ID" value="NZ_CP036267.1"/>
</dbReference>
<dbReference type="EMBL" id="CP036267">
    <property type="protein sequence ID" value="QDT33810.1"/>
    <property type="molecule type" value="Genomic_DNA"/>
</dbReference>
<protein>
    <recommendedName>
        <fullName evidence="3">Glycosyl hydrolase family 32 N-terminal domain-containing protein</fullName>
    </recommendedName>
</protein>
<dbReference type="Gene3D" id="2.115.10.20">
    <property type="entry name" value="Glycosyl hydrolase domain, family 43"/>
    <property type="match status" value="1"/>
</dbReference>
<dbReference type="KEGG" id="tpol:Mal48_30650"/>